<dbReference type="SUPFAM" id="SSF55874">
    <property type="entry name" value="ATPase domain of HSP90 chaperone/DNA topoisomerase II/histidine kinase"/>
    <property type="match status" value="1"/>
</dbReference>
<feature type="compositionally biased region" description="Low complexity" evidence="3">
    <location>
        <begin position="1567"/>
        <end position="1590"/>
    </location>
</feature>
<dbReference type="Pfam" id="PF13426">
    <property type="entry name" value="PAS_9"/>
    <property type="match status" value="1"/>
</dbReference>
<dbReference type="InterPro" id="IPR011006">
    <property type="entry name" value="CheY-like_superfamily"/>
</dbReference>
<dbReference type="InterPro" id="IPR003661">
    <property type="entry name" value="HisK_dim/P_dom"/>
</dbReference>
<evidence type="ECO:0000313" key="6">
    <source>
        <dbReference type="EMBL" id="KAL0474365.1"/>
    </source>
</evidence>
<dbReference type="SUPFAM" id="SSF52172">
    <property type="entry name" value="CheY-like"/>
    <property type="match status" value="2"/>
</dbReference>
<feature type="compositionally biased region" description="Basic and acidic residues" evidence="3">
    <location>
        <begin position="951"/>
        <end position="965"/>
    </location>
</feature>
<dbReference type="CDD" id="cd00130">
    <property type="entry name" value="PAS"/>
    <property type="match status" value="1"/>
</dbReference>
<dbReference type="Gene3D" id="3.40.50.2300">
    <property type="match status" value="1"/>
</dbReference>
<dbReference type="PANTHER" id="PTHR43719:SF30">
    <property type="entry name" value="TWO-COMPONENT SYSTEM RESPONSE REGULATOR"/>
    <property type="match status" value="1"/>
</dbReference>
<dbReference type="Pfam" id="PF13188">
    <property type="entry name" value="PAS_8"/>
    <property type="match status" value="1"/>
</dbReference>
<gene>
    <name evidence="6" type="ORF">QR685DRAFT_6817</name>
</gene>
<feature type="region of interest" description="Disordered" evidence="3">
    <location>
        <begin position="1245"/>
        <end position="1282"/>
    </location>
</feature>
<dbReference type="Gene3D" id="1.10.287.130">
    <property type="match status" value="1"/>
</dbReference>
<feature type="region of interest" description="Disordered" evidence="3">
    <location>
        <begin position="1495"/>
        <end position="1632"/>
    </location>
</feature>
<evidence type="ECO:0000259" key="4">
    <source>
        <dbReference type="PROSITE" id="PS50109"/>
    </source>
</evidence>
<dbReference type="SUPFAM" id="SSF55785">
    <property type="entry name" value="PYP-like sensor domain (PAS domain)"/>
    <property type="match status" value="2"/>
</dbReference>
<evidence type="ECO:0008006" key="8">
    <source>
        <dbReference type="Google" id="ProtNLM"/>
    </source>
</evidence>
<dbReference type="NCBIfam" id="TIGR00229">
    <property type="entry name" value="sensory_box"/>
    <property type="match status" value="1"/>
</dbReference>
<feature type="region of interest" description="Disordered" evidence="3">
    <location>
        <begin position="1113"/>
        <end position="1136"/>
    </location>
</feature>
<dbReference type="Gene3D" id="3.30.565.10">
    <property type="entry name" value="Histidine kinase-like ATPase, C-terminal domain"/>
    <property type="match status" value="1"/>
</dbReference>
<dbReference type="InterPro" id="IPR036097">
    <property type="entry name" value="HisK_dim/P_sf"/>
</dbReference>
<dbReference type="SMART" id="SM00387">
    <property type="entry name" value="HATPase_c"/>
    <property type="match status" value="1"/>
</dbReference>
<comment type="caution">
    <text evidence="6">The sequence shown here is derived from an EMBL/GenBank/DDBJ whole genome shotgun (WGS) entry which is preliminary data.</text>
</comment>
<protein>
    <recommendedName>
        <fullName evidence="8">Histidine kinase</fullName>
    </recommendedName>
</protein>
<feature type="compositionally biased region" description="Low complexity" evidence="3">
    <location>
        <begin position="1542"/>
        <end position="1557"/>
    </location>
</feature>
<dbReference type="Pfam" id="PF02518">
    <property type="entry name" value="HATPase_c"/>
    <property type="match status" value="1"/>
</dbReference>
<feature type="modified residue" description="4-aspartylphosphate" evidence="2">
    <location>
        <position position="1403"/>
    </location>
</feature>
<dbReference type="CDD" id="cd17546">
    <property type="entry name" value="REC_hyHK_CKI1_RcsC-like"/>
    <property type="match status" value="1"/>
</dbReference>
<dbReference type="InterPro" id="IPR000014">
    <property type="entry name" value="PAS"/>
</dbReference>
<feature type="domain" description="Histidine kinase" evidence="4">
    <location>
        <begin position="920"/>
        <end position="1219"/>
    </location>
</feature>
<dbReference type="EMBL" id="JAVLET010000001">
    <property type="protein sequence ID" value="KAL0474365.1"/>
    <property type="molecule type" value="Genomic_DNA"/>
</dbReference>
<accession>A0ABR3DNX6</accession>
<dbReference type="Pfam" id="PF00072">
    <property type="entry name" value="Response_reg"/>
    <property type="match status" value="1"/>
</dbReference>
<dbReference type="PROSITE" id="PS50109">
    <property type="entry name" value="HIS_KIN"/>
    <property type="match status" value="1"/>
</dbReference>
<dbReference type="PRINTS" id="PR00344">
    <property type="entry name" value="BCTRLSENSOR"/>
</dbReference>
<reference evidence="6 7" key="1">
    <citation type="submission" date="2023-09" db="EMBL/GenBank/DDBJ databases">
        <title>Multi-omics analysis of a traditional fermented food reveals byproduct-associated fungal strains for waste-to-food upcycling.</title>
        <authorList>
            <consortium name="Lawrence Berkeley National Laboratory"/>
            <person name="Rekdal V.M."/>
            <person name="Villalobos-Escobedo J.M."/>
            <person name="Rodriguez-Valeron N."/>
            <person name="Garcia M.O."/>
            <person name="Vasquez D.P."/>
            <person name="Damayanti I."/>
            <person name="Sorensen P.M."/>
            <person name="Baidoo E.E."/>
            <person name="De Carvalho A.C."/>
            <person name="Riley R."/>
            <person name="Lipzen A."/>
            <person name="He G."/>
            <person name="Yan M."/>
            <person name="Haridas S."/>
            <person name="Daum C."/>
            <person name="Yoshinaga Y."/>
            <person name="Ng V."/>
            <person name="Grigoriev I.V."/>
            <person name="Munk R."/>
            <person name="Nuraida L."/>
            <person name="Wijaya C.H."/>
            <person name="Morales P.-C."/>
            <person name="Keasling J.D."/>
        </authorList>
    </citation>
    <scope>NUCLEOTIDE SEQUENCE [LARGE SCALE GENOMIC DNA]</scope>
    <source>
        <strain evidence="6 7">FGSC 2613</strain>
    </source>
</reference>
<feature type="domain" description="Response regulatory" evidence="5">
    <location>
        <begin position="1291"/>
        <end position="1475"/>
    </location>
</feature>
<evidence type="ECO:0000259" key="5">
    <source>
        <dbReference type="PROSITE" id="PS50110"/>
    </source>
</evidence>
<dbReference type="InterPro" id="IPR005467">
    <property type="entry name" value="His_kinase_dom"/>
</dbReference>
<dbReference type="SMART" id="SM00388">
    <property type="entry name" value="HisKA"/>
    <property type="match status" value="1"/>
</dbReference>
<feature type="region of interest" description="Disordered" evidence="3">
    <location>
        <begin position="950"/>
        <end position="976"/>
    </location>
</feature>
<dbReference type="PANTHER" id="PTHR43719">
    <property type="entry name" value="TWO-COMPONENT HISTIDINE KINASE"/>
    <property type="match status" value="1"/>
</dbReference>
<dbReference type="InterPro" id="IPR001789">
    <property type="entry name" value="Sig_transdc_resp-reg_receiver"/>
</dbReference>
<dbReference type="SMART" id="SM00091">
    <property type="entry name" value="PAS"/>
    <property type="match status" value="3"/>
</dbReference>
<organism evidence="6 7">
    <name type="scientific">Neurospora intermedia</name>
    <dbReference type="NCBI Taxonomy" id="5142"/>
    <lineage>
        <taxon>Eukaryota</taxon>
        <taxon>Fungi</taxon>
        <taxon>Dikarya</taxon>
        <taxon>Ascomycota</taxon>
        <taxon>Pezizomycotina</taxon>
        <taxon>Sordariomycetes</taxon>
        <taxon>Sordariomycetidae</taxon>
        <taxon>Sordariales</taxon>
        <taxon>Sordariaceae</taxon>
        <taxon>Neurospora</taxon>
    </lineage>
</organism>
<feature type="compositionally biased region" description="Polar residues" evidence="3">
    <location>
        <begin position="1113"/>
        <end position="1122"/>
    </location>
</feature>
<proteinExistence type="predicted"/>
<feature type="region of interest" description="Disordered" evidence="3">
    <location>
        <begin position="108"/>
        <end position="131"/>
    </location>
</feature>
<dbReference type="InterPro" id="IPR003594">
    <property type="entry name" value="HATPase_dom"/>
</dbReference>
<dbReference type="InterPro" id="IPR050956">
    <property type="entry name" value="2C_system_His_kinase"/>
</dbReference>
<evidence type="ECO:0000256" key="3">
    <source>
        <dbReference type="SAM" id="MobiDB-lite"/>
    </source>
</evidence>
<feature type="compositionally biased region" description="Low complexity" evidence="3">
    <location>
        <begin position="1501"/>
        <end position="1512"/>
    </location>
</feature>
<name>A0ABR3DNX6_NEUIN</name>
<dbReference type="InterPro" id="IPR036890">
    <property type="entry name" value="HATPase_C_sf"/>
</dbReference>
<dbReference type="Pfam" id="PF26131">
    <property type="entry name" value="PAS-like"/>
    <property type="match status" value="1"/>
</dbReference>
<evidence type="ECO:0000256" key="1">
    <source>
        <dbReference type="ARBA" id="ARBA00022553"/>
    </source>
</evidence>
<dbReference type="Proteomes" id="UP001451303">
    <property type="component" value="Unassembled WGS sequence"/>
</dbReference>
<dbReference type="InterPro" id="IPR004358">
    <property type="entry name" value="Sig_transdc_His_kin-like_C"/>
</dbReference>
<evidence type="ECO:0000313" key="7">
    <source>
        <dbReference type="Proteomes" id="UP001451303"/>
    </source>
</evidence>
<dbReference type="PROSITE" id="PS50110">
    <property type="entry name" value="RESPONSE_REGULATORY"/>
    <property type="match status" value="1"/>
</dbReference>
<feature type="compositionally biased region" description="Polar residues" evidence="3">
    <location>
        <begin position="1606"/>
        <end position="1632"/>
    </location>
</feature>
<dbReference type="Gene3D" id="3.30.450.20">
    <property type="entry name" value="PAS domain"/>
    <property type="match status" value="3"/>
</dbReference>
<evidence type="ECO:0000256" key="2">
    <source>
        <dbReference type="PROSITE-ProRule" id="PRU00169"/>
    </source>
</evidence>
<keyword evidence="7" id="KW-1185">Reference proteome</keyword>
<feature type="compositionally biased region" description="Gly residues" evidence="3">
    <location>
        <begin position="1513"/>
        <end position="1522"/>
    </location>
</feature>
<dbReference type="CDD" id="cd00082">
    <property type="entry name" value="HisKA"/>
    <property type="match status" value="1"/>
</dbReference>
<feature type="compositionally biased region" description="Basic and acidic residues" evidence="3">
    <location>
        <begin position="1123"/>
        <end position="1136"/>
    </location>
</feature>
<dbReference type="InterPro" id="IPR058846">
    <property type="entry name" value="PAS-like"/>
</dbReference>
<dbReference type="SMART" id="SM00448">
    <property type="entry name" value="REC"/>
    <property type="match status" value="1"/>
</dbReference>
<dbReference type="SUPFAM" id="SSF47384">
    <property type="entry name" value="Homodimeric domain of signal transducing histidine kinase"/>
    <property type="match status" value="1"/>
</dbReference>
<dbReference type="CDD" id="cd16922">
    <property type="entry name" value="HATPase_EvgS-ArcB-TorS-like"/>
    <property type="match status" value="1"/>
</dbReference>
<keyword evidence="1 2" id="KW-0597">Phosphoprotein</keyword>
<dbReference type="InterPro" id="IPR035965">
    <property type="entry name" value="PAS-like_dom_sf"/>
</dbReference>
<sequence>MHPSFLTSGIIDLLEADQRPSFIVALTPHPPTIVYTNPALDADARLPDAITTRKRNNVQLWEWLTDLSDACPSGTGQAAANFSFMNIYWTRTIVRPDMVVVGANDQPPFSEPPSQSRVDEALPVGSTVPPPVRLIPVKDDAPESIQTSAATTASTTTVAATLAVPSLTSSMSLAPPDYTSLSRTRSGPPTLPLGSAEYPLASPEMIQSLKRSITDPGWILPDILPETRSFLEVIHSVDWAATPLGPIKDWPPTLEQTFHQILADSRPIAIYWGTNYVTLYNEAFSKLCGSKHPALLGMTVENAWQEAGEQLKDAMSRIARKEDPTIEDEWRFFIEREPEVEGGPHWLEETYLKWSLVPILEKERCVGFIHPVGDTTSVRLWERRMQMLVELGEDLPAARDVNGYWNKTLQELADVDPCYDIPLAILYSVEAFEEGSAMKIGSDGPTKQCRLAGALGVPEGHPIAQTAINLSTNEHALAPALREAVTAHQPLLLQTKDGTLPQEYLRGLQTRGFKDDPCRAVVIMPIRPTKKEDAMGLLLLGLNPRRPYDNDYRQYILLLSQKLTTSLASVVLLEEEARRGRNAAEQAAYDQAMLKEKLAIQTREANESIKMFEALVEFVPVGMCFGDPQGNITFANDAWYKMTGFPGKCPIRNSGFLACVKEEDRQNIVTAHEKLKTEHYVEYEFRVKPKNHTNVTPSLTRNSPSFEKAGLDLVPIDQSKERHIFATAKAERAPDGSIIRTMTCLTDVTAHKHAAEEAVRRAQQAENLKRMAEFATVGMYDMDLEGRLLGANNVFYEMCGLPKLDPTEVMIRPLETCVWAEDVGLVMKKLKKMVAEDKVQNVEVRLRTTWTADDGAGHKMVMPRWVQATLMPVRSAEGVIQTFTGCLSDVSLQKWQLDREKQRKEEAIESKRQQENFIDMTSHEMRNPLSAIIHCADAITATLSRVQELVGGDHHGSDSDARSHVSEGTADNQPNHELRAEVCELLDNGIDSAETIVGCAQHQKRIVDDILTMSKLDSKLLAITPITVNPVQMVKEALKMFEVEARRVDINLSMVVDQSYYDLGVKYLDFDPSRLKQVLINLLTNALKFTKTGPTRNVTVGLSASLTRPTEATSSVQFIPRSQESHAEDSGTASVHDRGEPMFLLFEVKDTGQGLTEDEKKSLFQRFVQASSRTHIKYGGSGLGLFISRRLTELQNGAIGVASQPGVGSTFAFYIEAHHPSEKSLRDAEATAVAAKAVMSADLMTKAPNIRSMRPSNPHRGSTSSPRPSPVPSSPVVELGGLVTPPPQIRGIMVVEDNLINQQITRRGLTSMGFTVDVANHGLECLDKLQRTDRYVSDQGSGTALPINGSINNKGTLPALNGTISPLPLPVNGSFLNQSQVPPATTTIATSATKFPLSVILMDIEMPIQDGLTCTRNIRELERQGKITGGRLPIIAVSANARIEQILEAKEAGCDDVLIKPYRMPELLEKMRIVMGTVANANAAAAAAAAAASAGPGAGQTGLASSSAASGSGSPGGFGGLGEPVVQRQIQTGEKEHKQDITTQAQTGSQSQNQRQQGSEEHENQHKQAAGQSQAQSQAQAQIQAHTQTQTPNQGLSPDGKPIETPWTSPSPSPKQTTQTKVELVSMQQLSP</sequence>